<evidence type="ECO:0000313" key="16">
    <source>
        <dbReference type="EMBL" id="XBH24072.1"/>
    </source>
</evidence>
<evidence type="ECO:0000256" key="10">
    <source>
        <dbReference type="ARBA" id="ARBA00022844"/>
    </source>
</evidence>
<evidence type="ECO:0000256" key="15">
    <source>
        <dbReference type="SAM" id="MobiDB-lite"/>
    </source>
</evidence>
<dbReference type="Pfam" id="PF00718">
    <property type="entry name" value="Polyoma_coat"/>
    <property type="match status" value="1"/>
</dbReference>
<evidence type="ECO:0000256" key="4">
    <source>
        <dbReference type="ARBA" id="ARBA00022561"/>
    </source>
</evidence>
<evidence type="ECO:0000256" key="13">
    <source>
        <dbReference type="ARBA" id="ARBA00023157"/>
    </source>
</evidence>
<keyword evidence="9" id="KW-1145">T=7 icosahedral capsid protein</keyword>
<evidence type="ECO:0000256" key="12">
    <source>
        <dbReference type="ARBA" id="ARBA00022921"/>
    </source>
</evidence>
<dbReference type="GO" id="GO:0042025">
    <property type="term" value="C:host cell nucleus"/>
    <property type="evidence" value="ECO:0007669"/>
    <property type="project" value="UniProtKB-SubCell"/>
</dbReference>
<keyword evidence="6" id="KW-0945">Host-virus interaction</keyword>
<sequence>MSMLPVVASTQSYYDKTGAVPPLTDTTQPAALNTHFTTPITTYQYNPWVENAKYFTRYTSGVPMSFGDNNSTTVLLTDENGWGIMCPNQEVFLTSCDFIMAAQTATAAPSSAPAFEVFQYPRYFKLYFRQRFVKSPVVLADIFQDYALQQVAGYSGETNTVMEVSMVTGREGDEGPEGMLNPTGIRGTNNVIGGSNASFIVQSRDIQREKYFGGGASLFSGGRGGDLTRPPLRAPLPGIPEESAVSLKQKK</sequence>
<dbReference type="GO" id="GO:0005198">
    <property type="term" value="F:structural molecule activity"/>
    <property type="evidence" value="ECO:0007669"/>
    <property type="project" value="InterPro"/>
</dbReference>
<evidence type="ECO:0000256" key="14">
    <source>
        <dbReference type="ARBA" id="ARBA00023296"/>
    </source>
</evidence>
<evidence type="ECO:0000256" key="7">
    <source>
        <dbReference type="ARBA" id="ARBA00022595"/>
    </source>
</evidence>
<organism evidence="16">
    <name type="scientific">Rousettus bat polyomavirus</name>
    <dbReference type="NCBI Taxonomy" id="3141932"/>
    <lineage>
        <taxon>Viruses</taxon>
        <taxon>Monodnaviria</taxon>
        <taxon>Shotokuvirae</taxon>
        <taxon>Cossaviricota</taxon>
        <taxon>Papovaviricetes</taxon>
        <taxon>Sepolyvirales</taxon>
        <taxon>Polyomaviridae</taxon>
    </lineage>
</organism>
<keyword evidence="8" id="KW-1161">Viral attachment to host cell</keyword>
<evidence type="ECO:0000256" key="6">
    <source>
        <dbReference type="ARBA" id="ARBA00022581"/>
    </source>
</evidence>
<evidence type="ECO:0000256" key="9">
    <source>
        <dbReference type="ARBA" id="ARBA00022828"/>
    </source>
</evidence>
<dbReference type="InterPro" id="IPR036931">
    <property type="entry name" value="Polyomavir_VP1_sf"/>
</dbReference>
<feature type="region of interest" description="Disordered" evidence="15">
    <location>
        <begin position="222"/>
        <end position="251"/>
    </location>
</feature>
<dbReference type="EMBL" id="PP711979">
    <property type="protein sequence ID" value="XBH24072.1"/>
    <property type="molecule type" value="Genomic_DNA"/>
</dbReference>
<keyword evidence="7" id="KW-1162">Viral penetration into host cytoplasm</keyword>
<dbReference type="Gene3D" id="2.60.175.10">
    <property type="entry name" value="Capsid protein VP1,Polyomavirus"/>
    <property type="match status" value="1"/>
</dbReference>
<comment type="subcellular location">
    <subcellularLocation>
        <location evidence="1">Host nucleus</location>
    </subcellularLocation>
    <subcellularLocation>
        <location evidence="2">Virion</location>
    </subcellularLocation>
</comment>
<keyword evidence="11" id="KW-1164">Virus endocytosis by host</keyword>
<keyword evidence="10" id="KW-0946">Virion</keyword>
<dbReference type="GO" id="GO:0019062">
    <property type="term" value="P:virion attachment to host cell"/>
    <property type="evidence" value="ECO:0007669"/>
    <property type="project" value="UniProtKB-KW"/>
</dbReference>
<proteinExistence type="inferred from homology"/>
<dbReference type="GO" id="GO:0039620">
    <property type="term" value="C:T=7 icosahedral viral capsid"/>
    <property type="evidence" value="ECO:0007669"/>
    <property type="project" value="UniProtKB-KW"/>
</dbReference>
<evidence type="ECO:0000256" key="11">
    <source>
        <dbReference type="ARBA" id="ARBA00022890"/>
    </source>
</evidence>
<evidence type="ECO:0000256" key="3">
    <source>
        <dbReference type="ARBA" id="ARBA00006893"/>
    </source>
</evidence>
<evidence type="ECO:0000256" key="1">
    <source>
        <dbReference type="ARBA" id="ARBA00004147"/>
    </source>
</evidence>
<evidence type="ECO:0000256" key="5">
    <source>
        <dbReference type="ARBA" id="ARBA00022562"/>
    </source>
</evidence>
<keyword evidence="14" id="KW-1160">Virus entry into host cell</keyword>
<reference evidence="16" key="1">
    <citation type="journal article" date="2024" name="Microbiome">
        <title>Substantial viral diversity in bats and rodents from East Africa: insights into evolution, recombination, and cocirculation.</title>
        <authorList>
            <person name="Wang D."/>
            <person name="Yang X."/>
            <person name="Ren Z."/>
            <person name="Hu B."/>
            <person name="Zhao H."/>
            <person name="Yang K."/>
            <person name="Shi P."/>
            <person name="Zhang Z."/>
            <person name="Feng Q."/>
            <person name="Nawenja C.V."/>
            <person name="Obanda V."/>
            <person name="Robert K."/>
            <person name="Nalikka B."/>
            <person name="Waruhiu C.N."/>
            <person name="Ochola G.O."/>
            <person name="Onyuok S.O."/>
            <person name="Ochieng H."/>
            <person name="Li B."/>
            <person name="Zhu Y."/>
            <person name="Si H."/>
            <person name="Yin J."/>
            <person name="Kristiansen K."/>
            <person name="Jin X."/>
            <person name="Xu X."/>
            <person name="Xiao M."/>
            <person name="Agwanda B."/>
            <person name="Ommeh S."/>
            <person name="Li J."/>
            <person name="Shi Z.L."/>
        </authorList>
    </citation>
    <scope>NUCLEOTIDE SEQUENCE</scope>
    <source>
        <strain evidence="16">4A/Kenya/BAT2801/2015</strain>
    </source>
</reference>
<keyword evidence="12" id="KW-0426">Late protein</keyword>
<keyword evidence="5" id="KW-1048">Host nucleus</keyword>
<keyword evidence="13" id="KW-1015">Disulfide bond</keyword>
<dbReference type="InterPro" id="IPR000662">
    <property type="entry name" value="Capsid_VP1_Polyomavir"/>
</dbReference>
<comment type="similarity">
    <text evidence="3">Belongs to the polyomaviruses coat protein VP1 family.</text>
</comment>
<reference evidence="16" key="2">
    <citation type="submission" date="2024-02" db="EMBL/GenBank/DDBJ databases">
        <authorList>
            <person name="Hu B."/>
        </authorList>
    </citation>
    <scope>NUCLEOTIDE SEQUENCE</scope>
    <source>
        <strain evidence="16">4A/Kenya/BAT2801/2015</strain>
    </source>
</reference>
<keyword evidence="4" id="KW-0167">Capsid protein</keyword>
<protein>
    <submittedName>
        <fullName evidence="16">VP1 protein</fullName>
    </submittedName>
</protein>
<dbReference type="SUPFAM" id="SSF88648">
    <property type="entry name" value="Group I dsDNA viruses"/>
    <property type="match status" value="1"/>
</dbReference>
<evidence type="ECO:0000256" key="2">
    <source>
        <dbReference type="ARBA" id="ARBA00004328"/>
    </source>
</evidence>
<evidence type="ECO:0000256" key="8">
    <source>
        <dbReference type="ARBA" id="ARBA00022804"/>
    </source>
</evidence>
<dbReference type="InterPro" id="IPR011222">
    <property type="entry name" value="dsDNA_vir_gr_I_capsid"/>
</dbReference>
<dbReference type="GO" id="GO:0075509">
    <property type="term" value="P:endocytosis involved in viral entry into host cell"/>
    <property type="evidence" value="ECO:0007669"/>
    <property type="project" value="UniProtKB-KW"/>
</dbReference>
<accession>A0AAU7E1V1</accession>
<name>A0AAU7E1V1_9POLY</name>